<feature type="non-terminal residue" evidence="1">
    <location>
        <position position="117"/>
    </location>
</feature>
<name>A0A9N9JN90_9GLOM</name>
<evidence type="ECO:0000313" key="1">
    <source>
        <dbReference type="EMBL" id="CAG8787074.1"/>
    </source>
</evidence>
<dbReference type="Proteomes" id="UP000789405">
    <property type="component" value="Unassembled WGS sequence"/>
</dbReference>
<dbReference type="EMBL" id="CAJVPY010024671">
    <property type="protein sequence ID" value="CAG8787074.1"/>
    <property type="molecule type" value="Genomic_DNA"/>
</dbReference>
<keyword evidence="2" id="KW-1185">Reference proteome</keyword>
<sequence>MSKNKKQKFNTAIFESRIKSQSPLLYPSTIPAIKISNSYNSSEWRNVHQKLQENKKQLKIDINYAKVFSRVCQFETLYYDIQKQTFISDLERNKTITKLIRESIPDGIVTEISRWRK</sequence>
<reference evidence="1" key="1">
    <citation type="submission" date="2021-06" db="EMBL/GenBank/DDBJ databases">
        <authorList>
            <person name="Kallberg Y."/>
            <person name="Tangrot J."/>
            <person name="Rosling A."/>
        </authorList>
    </citation>
    <scope>NUCLEOTIDE SEQUENCE</scope>
    <source>
        <strain evidence="1">MA453B</strain>
    </source>
</reference>
<comment type="caution">
    <text evidence="1">The sequence shown here is derived from an EMBL/GenBank/DDBJ whole genome shotgun (WGS) entry which is preliminary data.</text>
</comment>
<protein>
    <submittedName>
        <fullName evidence="1">13547_t:CDS:1</fullName>
    </submittedName>
</protein>
<evidence type="ECO:0000313" key="2">
    <source>
        <dbReference type="Proteomes" id="UP000789405"/>
    </source>
</evidence>
<dbReference type="AlphaFoldDB" id="A0A9N9JN90"/>
<organism evidence="1 2">
    <name type="scientific">Dentiscutata erythropus</name>
    <dbReference type="NCBI Taxonomy" id="1348616"/>
    <lineage>
        <taxon>Eukaryota</taxon>
        <taxon>Fungi</taxon>
        <taxon>Fungi incertae sedis</taxon>
        <taxon>Mucoromycota</taxon>
        <taxon>Glomeromycotina</taxon>
        <taxon>Glomeromycetes</taxon>
        <taxon>Diversisporales</taxon>
        <taxon>Gigasporaceae</taxon>
        <taxon>Dentiscutata</taxon>
    </lineage>
</organism>
<accession>A0A9N9JN90</accession>
<gene>
    <name evidence="1" type="ORF">DERYTH_LOCUS20634</name>
</gene>
<proteinExistence type="predicted"/>